<protein>
    <submittedName>
        <fullName evidence="2">Uncharacterized protein</fullName>
    </submittedName>
</protein>
<feature type="transmembrane region" description="Helical" evidence="1">
    <location>
        <begin position="69"/>
        <end position="88"/>
    </location>
</feature>
<evidence type="ECO:0000313" key="2">
    <source>
        <dbReference type="EMBL" id="XDE70264.1"/>
    </source>
</evidence>
<name>A0AB39A3B6_9VIRU</name>
<accession>A0AB39A3B6</accession>
<sequence length="91" mass="10213">MNYFEIIFKIKNALVNFGTFIMDFMFSDIHIGTEDNIHIGWKILSPILEPISRTIDSVGLNISFTPFELISGVGLMTILILVITKKVVPVA</sequence>
<proteinExistence type="predicted"/>
<reference evidence="2" key="1">
    <citation type="submission" date="2024-06" db="EMBL/GenBank/DDBJ databases">
        <title>Taxonomic and functional characterisation of viruses from a lost world in the Cuatro Cienegas Basin, Mexico.</title>
        <authorList>
            <person name="Cisneros-Martinez A.M."/>
            <person name="Rodriguez-Cruz U.E."/>
            <person name="Eguiarte L.E."/>
            <person name="Souza V."/>
        </authorList>
    </citation>
    <scope>NUCLEOTIDE SEQUENCE</scope>
    <source>
        <strain evidence="2">C0N11L56</strain>
    </source>
</reference>
<evidence type="ECO:0000256" key="1">
    <source>
        <dbReference type="SAM" id="Phobius"/>
    </source>
</evidence>
<keyword evidence="1" id="KW-0472">Membrane</keyword>
<keyword evidence="1" id="KW-0812">Transmembrane</keyword>
<keyword evidence="1" id="KW-1133">Transmembrane helix</keyword>
<organism evidence="2">
    <name type="scientific">Arfiviricetes sp</name>
    <dbReference type="NCBI Taxonomy" id="2832556"/>
    <lineage>
        <taxon>Viruses</taxon>
        <taxon>Monodnaviria</taxon>
        <taxon>Shotokuvirae</taxon>
        <taxon>Cressdnaviricota</taxon>
        <taxon>Arfiviricetes</taxon>
    </lineage>
</organism>
<dbReference type="EMBL" id="PQ059485">
    <property type="protein sequence ID" value="XDE70264.1"/>
    <property type="molecule type" value="Genomic_DNA"/>
</dbReference>